<feature type="compositionally biased region" description="Basic and acidic residues" evidence="1">
    <location>
        <begin position="22"/>
        <end position="42"/>
    </location>
</feature>
<comment type="caution">
    <text evidence="2">The sequence shown here is derived from an EMBL/GenBank/DDBJ whole genome shotgun (WGS) entry which is preliminary data.</text>
</comment>
<reference evidence="2" key="1">
    <citation type="journal article" date="2020" name="Stud. Mycol.">
        <title>101 Dothideomycetes genomes: a test case for predicting lifestyles and emergence of pathogens.</title>
        <authorList>
            <person name="Haridas S."/>
            <person name="Albert R."/>
            <person name="Binder M."/>
            <person name="Bloem J."/>
            <person name="Labutti K."/>
            <person name="Salamov A."/>
            <person name="Andreopoulos B."/>
            <person name="Baker S."/>
            <person name="Barry K."/>
            <person name="Bills G."/>
            <person name="Bluhm B."/>
            <person name="Cannon C."/>
            <person name="Castanera R."/>
            <person name="Culley D."/>
            <person name="Daum C."/>
            <person name="Ezra D."/>
            <person name="Gonzalez J."/>
            <person name="Henrissat B."/>
            <person name="Kuo A."/>
            <person name="Liang C."/>
            <person name="Lipzen A."/>
            <person name="Lutzoni F."/>
            <person name="Magnuson J."/>
            <person name="Mondo S."/>
            <person name="Nolan M."/>
            <person name="Ohm R."/>
            <person name="Pangilinan J."/>
            <person name="Park H.-J."/>
            <person name="Ramirez L."/>
            <person name="Alfaro M."/>
            <person name="Sun H."/>
            <person name="Tritt A."/>
            <person name="Yoshinaga Y."/>
            <person name="Zwiers L.-H."/>
            <person name="Turgeon B."/>
            <person name="Goodwin S."/>
            <person name="Spatafora J."/>
            <person name="Crous P."/>
            <person name="Grigoriev I."/>
        </authorList>
    </citation>
    <scope>NUCLEOTIDE SEQUENCE</scope>
    <source>
        <strain evidence="2">CBS 130266</strain>
    </source>
</reference>
<feature type="compositionally biased region" description="Low complexity" evidence="1">
    <location>
        <begin position="8"/>
        <end position="20"/>
    </location>
</feature>
<gene>
    <name evidence="2" type="ORF">EJ08DRAFT_233760</name>
</gene>
<evidence type="ECO:0000313" key="2">
    <source>
        <dbReference type="EMBL" id="KAF2436291.1"/>
    </source>
</evidence>
<dbReference type="AlphaFoldDB" id="A0A9P4P2P5"/>
<feature type="compositionally biased region" description="Basic and acidic residues" evidence="1">
    <location>
        <begin position="311"/>
        <end position="335"/>
    </location>
</feature>
<organism evidence="2 3">
    <name type="scientific">Tothia fuscella</name>
    <dbReference type="NCBI Taxonomy" id="1048955"/>
    <lineage>
        <taxon>Eukaryota</taxon>
        <taxon>Fungi</taxon>
        <taxon>Dikarya</taxon>
        <taxon>Ascomycota</taxon>
        <taxon>Pezizomycotina</taxon>
        <taxon>Dothideomycetes</taxon>
        <taxon>Pleosporomycetidae</taxon>
        <taxon>Venturiales</taxon>
        <taxon>Cylindrosympodiaceae</taxon>
        <taxon>Tothia</taxon>
    </lineage>
</organism>
<feature type="compositionally biased region" description="Polar residues" evidence="1">
    <location>
        <begin position="46"/>
        <end position="55"/>
    </location>
</feature>
<evidence type="ECO:0000313" key="3">
    <source>
        <dbReference type="Proteomes" id="UP000800235"/>
    </source>
</evidence>
<dbReference type="Proteomes" id="UP000800235">
    <property type="component" value="Unassembled WGS sequence"/>
</dbReference>
<evidence type="ECO:0000256" key="1">
    <source>
        <dbReference type="SAM" id="MobiDB-lite"/>
    </source>
</evidence>
<accession>A0A9P4P2P5</accession>
<feature type="region of interest" description="Disordered" evidence="1">
    <location>
        <begin position="91"/>
        <end position="140"/>
    </location>
</feature>
<feature type="region of interest" description="Disordered" evidence="1">
    <location>
        <begin position="1"/>
        <end position="76"/>
    </location>
</feature>
<sequence length="335" mass="35123">MSNNQQEASTRSSTRASWSADPELKPLTKIVPDEVARSDSVHPRKPTTSPSSSNEVEAVQGKAPVPQTTTQDPVMPTKGFVAADLPAMDRQVSDLVSAGTQDEDSDEEGNATRFTPDQITPPRAKYPLPRASPKAPGEDKKHTANLMATALDAPTMNTAMLGGDTPPPFEPGPVSNAIHAAVGKAKDAVGAANQAVHDVAASDAVQNVVHSDAVQHALQTTSDAVKTVVDAGANLVKDLPIIGSPAAKKDTTGANTCQCTGADSCHCKDSCQCKDKADPTGVPGIAGKTEPAQENVDCVITRTTASVPAVRHVDEEKDQDRETGKPKKEKFRIEE</sequence>
<dbReference type="EMBL" id="MU007011">
    <property type="protein sequence ID" value="KAF2436291.1"/>
    <property type="molecule type" value="Genomic_DNA"/>
</dbReference>
<keyword evidence="3" id="KW-1185">Reference proteome</keyword>
<proteinExistence type="predicted"/>
<protein>
    <submittedName>
        <fullName evidence="2">Uncharacterized protein</fullName>
    </submittedName>
</protein>
<name>A0A9P4P2P5_9PEZI</name>
<feature type="region of interest" description="Disordered" evidence="1">
    <location>
        <begin position="309"/>
        <end position="335"/>
    </location>
</feature>